<feature type="compositionally biased region" description="Basic residues" evidence="1">
    <location>
        <begin position="1"/>
        <end position="14"/>
    </location>
</feature>
<evidence type="ECO:0000313" key="2">
    <source>
        <dbReference type="EMBL" id="AUZ87448.1"/>
    </source>
</evidence>
<evidence type="ECO:0000313" key="3">
    <source>
        <dbReference type="Proteomes" id="UP000239187"/>
    </source>
</evidence>
<proteinExistence type="predicted"/>
<dbReference type="Proteomes" id="UP000239187">
    <property type="component" value="Chromosome"/>
</dbReference>
<organism evidence="2 3">
    <name type="scientific">Arthrobacter agilis</name>
    <dbReference type="NCBI Taxonomy" id="37921"/>
    <lineage>
        <taxon>Bacteria</taxon>
        <taxon>Bacillati</taxon>
        <taxon>Actinomycetota</taxon>
        <taxon>Actinomycetes</taxon>
        <taxon>Micrococcales</taxon>
        <taxon>Micrococcaceae</taxon>
        <taxon>Arthrobacter</taxon>
    </lineage>
</organism>
<feature type="region of interest" description="Disordered" evidence="1">
    <location>
        <begin position="1"/>
        <end position="23"/>
    </location>
</feature>
<gene>
    <name evidence="2" type="ORF">CVO76_07260</name>
</gene>
<dbReference type="AlphaFoldDB" id="A0A2L0UDY9"/>
<dbReference type="EMBL" id="CP024915">
    <property type="protein sequence ID" value="AUZ87448.1"/>
    <property type="molecule type" value="Genomic_DNA"/>
</dbReference>
<sequence length="107" mass="12288">MPRSNRPNRPRGSARPKWAAPPEVDLERARAGLPLRESAPDGEWSVRRITERNAAKTYTCPGCNSAILPGIAHLVVWREDSLFGPETALADRRHWHVRCWQTRSFRY</sequence>
<protein>
    <recommendedName>
        <fullName evidence="4">ATP/GTP-binding protein</fullName>
    </recommendedName>
</protein>
<name>A0A2L0UDY9_9MICC</name>
<evidence type="ECO:0008006" key="4">
    <source>
        <dbReference type="Google" id="ProtNLM"/>
    </source>
</evidence>
<dbReference type="RefSeq" id="WP_133080833.1">
    <property type="nucleotide sequence ID" value="NZ_CP024915.1"/>
</dbReference>
<evidence type="ECO:0000256" key="1">
    <source>
        <dbReference type="SAM" id="MobiDB-lite"/>
    </source>
</evidence>
<accession>A0A2L0UDY9</accession>
<reference evidence="2 3" key="1">
    <citation type="submission" date="2017-11" db="EMBL/GenBank/DDBJ databases">
        <title>Draft genome of Arthrobacter agilis strain UMCV2, a plant growth-promoting rhizobacterium and biocontrol capacity of phytopathogenic fungi.</title>
        <authorList>
            <person name="Martinez-Camara R."/>
            <person name="Santoyo G."/>
            <person name="Moreno-Hagelsieb G."/>
            <person name="Valencia-Cantero E."/>
        </authorList>
    </citation>
    <scope>NUCLEOTIDE SEQUENCE [LARGE SCALE GENOMIC DNA]</scope>
    <source>
        <strain evidence="2 3">UMCV2</strain>
    </source>
</reference>